<accession>A0ACB7Z9J3</accession>
<protein>
    <submittedName>
        <fullName evidence="1">Uncharacterized protein</fullName>
    </submittedName>
</protein>
<sequence length="349" mass="39667">MASLGSLGTPSRSSPRRKFKDKNAVQPRVRQRLQLEERACWTPALTETFLQCCVDDIDNFGRISSSLDHHAWVRVVADFNKRTNSNLQKTQLKNRWDQLKREWAAWRMLTEDRSVTGLGWDSKKKTVTGPDHWWATMILRNKNVAKFKEAGLEHADLMERVFRDVTATGDGAYVPRSRQEQMAEVESDSSHELQSDSQDPFSPASAKRLKSGGDVGGSGSQSYKSRVAATTAAMSESINELIQTVKSSEHRVVTHDAGRDLHIEAIKVLSSLPIFKDETNHEVQELHWWAIRLLDKPGKVDAFLGFHSDVGRQTWLYYEHRAAINDNRFGRSRDEAIPPPYFPPPPYDP</sequence>
<dbReference type="Proteomes" id="UP000828048">
    <property type="component" value="Chromosome 12"/>
</dbReference>
<evidence type="ECO:0000313" key="1">
    <source>
        <dbReference type="EMBL" id="KAH7862112.1"/>
    </source>
</evidence>
<proteinExistence type="predicted"/>
<name>A0ACB7Z9J3_9ERIC</name>
<organism evidence="1 2">
    <name type="scientific">Vaccinium darrowii</name>
    <dbReference type="NCBI Taxonomy" id="229202"/>
    <lineage>
        <taxon>Eukaryota</taxon>
        <taxon>Viridiplantae</taxon>
        <taxon>Streptophyta</taxon>
        <taxon>Embryophyta</taxon>
        <taxon>Tracheophyta</taxon>
        <taxon>Spermatophyta</taxon>
        <taxon>Magnoliopsida</taxon>
        <taxon>eudicotyledons</taxon>
        <taxon>Gunneridae</taxon>
        <taxon>Pentapetalae</taxon>
        <taxon>asterids</taxon>
        <taxon>Ericales</taxon>
        <taxon>Ericaceae</taxon>
        <taxon>Vaccinioideae</taxon>
        <taxon>Vaccinieae</taxon>
        <taxon>Vaccinium</taxon>
    </lineage>
</organism>
<keyword evidence="2" id="KW-1185">Reference proteome</keyword>
<dbReference type="EMBL" id="CM037162">
    <property type="protein sequence ID" value="KAH7862112.1"/>
    <property type="molecule type" value="Genomic_DNA"/>
</dbReference>
<reference evidence="1 2" key="1">
    <citation type="journal article" date="2021" name="Hortic Res">
        <title>High-quality reference genome and annotation aids understanding of berry development for evergreen blueberry (Vaccinium darrowii).</title>
        <authorList>
            <person name="Yu J."/>
            <person name="Hulse-Kemp A.M."/>
            <person name="Babiker E."/>
            <person name="Staton M."/>
        </authorList>
    </citation>
    <scope>NUCLEOTIDE SEQUENCE [LARGE SCALE GENOMIC DNA]</scope>
    <source>
        <strain evidence="2">cv. NJ 8807/NJ 8810</strain>
        <tissue evidence="1">Young leaf</tissue>
    </source>
</reference>
<comment type="caution">
    <text evidence="1">The sequence shown here is derived from an EMBL/GenBank/DDBJ whole genome shotgun (WGS) entry which is preliminary data.</text>
</comment>
<gene>
    <name evidence="1" type="ORF">Vadar_000077</name>
</gene>
<evidence type="ECO:0000313" key="2">
    <source>
        <dbReference type="Proteomes" id="UP000828048"/>
    </source>
</evidence>